<dbReference type="InterPro" id="IPR041588">
    <property type="entry name" value="Integrase_H2C2"/>
</dbReference>
<gene>
    <name evidence="3" type="ORF">MERR_LOCUS24952</name>
</gene>
<dbReference type="AlphaFoldDB" id="A0A6D2J841"/>
<dbReference type="Proteomes" id="UP000467841">
    <property type="component" value="Unassembled WGS sequence"/>
</dbReference>
<feature type="domain" description="Integrase catalytic" evidence="2">
    <location>
        <begin position="87"/>
        <end position="212"/>
    </location>
</feature>
<dbReference type="InterPro" id="IPR012337">
    <property type="entry name" value="RNaseH-like_sf"/>
</dbReference>
<keyword evidence="4" id="KW-1185">Reference proteome</keyword>
<evidence type="ECO:0000259" key="2">
    <source>
        <dbReference type="PROSITE" id="PS50994"/>
    </source>
</evidence>
<name>A0A6D2J841_9BRAS</name>
<dbReference type="Gene3D" id="3.30.420.10">
    <property type="entry name" value="Ribonuclease H-like superfamily/Ribonuclease H"/>
    <property type="match status" value="1"/>
</dbReference>
<dbReference type="PANTHER" id="PTHR37984">
    <property type="entry name" value="PROTEIN CBG26694"/>
    <property type="match status" value="1"/>
</dbReference>
<protein>
    <recommendedName>
        <fullName evidence="2">Integrase catalytic domain-containing protein</fullName>
    </recommendedName>
</protein>
<evidence type="ECO:0000256" key="1">
    <source>
        <dbReference type="SAM" id="MobiDB-lite"/>
    </source>
</evidence>
<accession>A0A6D2J841</accession>
<dbReference type="OrthoDB" id="695676at2759"/>
<feature type="compositionally biased region" description="Basic residues" evidence="1">
    <location>
        <begin position="281"/>
        <end position="291"/>
    </location>
</feature>
<reference evidence="3" key="1">
    <citation type="submission" date="2020-01" db="EMBL/GenBank/DDBJ databases">
        <authorList>
            <person name="Mishra B."/>
        </authorList>
    </citation>
    <scope>NUCLEOTIDE SEQUENCE [LARGE SCALE GENOMIC DNA]</scope>
</reference>
<dbReference type="PANTHER" id="PTHR37984:SF5">
    <property type="entry name" value="PROTEIN NYNRIN-LIKE"/>
    <property type="match status" value="1"/>
</dbReference>
<dbReference type="SUPFAM" id="SSF53098">
    <property type="entry name" value="Ribonuclease H-like"/>
    <property type="match status" value="1"/>
</dbReference>
<organism evidence="3 4">
    <name type="scientific">Microthlaspi erraticum</name>
    <dbReference type="NCBI Taxonomy" id="1685480"/>
    <lineage>
        <taxon>Eukaryota</taxon>
        <taxon>Viridiplantae</taxon>
        <taxon>Streptophyta</taxon>
        <taxon>Embryophyta</taxon>
        <taxon>Tracheophyta</taxon>
        <taxon>Spermatophyta</taxon>
        <taxon>Magnoliopsida</taxon>
        <taxon>eudicotyledons</taxon>
        <taxon>Gunneridae</taxon>
        <taxon>Pentapetalae</taxon>
        <taxon>rosids</taxon>
        <taxon>malvids</taxon>
        <taxon>Brassicales</taxon>
        <taxon>Brassicaceae</taxon>
        <taxon>Coluteocarpeae</taxon>
        <taxon>Microthlaspi</taxon>
    </lineage>
</organism>
<dbReference type="GO" id="GO:0003676">
    <property type="term" value="F:nucleic acid binding"/>
    <property type="evidence" value="ECO:0007669"/>
    <property type="project" value="InterPro"/>
</dbReference>
<dbReference type="Pfam" id="PF17921">
    <property type="entry name" value="Integrase_H2C2"/>
    <property type="match status" value="1"/>
</dbReference>
<dbReference type="PROSITE" id="PS50994">
    <property type="entry name" value="INTEGRASE"/>
    <property type="match status" value="1"/>
</dbReference>
<dbReference type="EMBL" id="CACVBM020001180">
    <property type="protein sequence ID" value="CAA7037717.1"/>
    <property type="molecule type" value="Genomic_DNA"/>
</dbReference>
<dbReference type="InterPro" id="IPR050951">
    <property type="entry name" value="Retrovirus_Pol_polyprotein"/>
</dbReference>
<evidence type="ECO:0000313" key="3">
    <source>
        <dbReference type="EMBL" id="CAA7037717.1"/>
    </source>
</evidence>
<dbReference type="InterPro" id="IPR001584">
    <property type="entry name" value="Integrase_cat-core"/>
</dbReference>
<dbReference type="Gene3D" id="1.10.340.70">
    <property type="match status" value="1"/>
</dbReference>
<sequence>MTETHGGASGNHAGGRSLSLKIKKIGYFWPTMVEDCKNVAEKCVPCQRYPPTINSPTQALQAAIPAYPFMRWGMDIVGRMPRSRQCAYLLVITEYFTKWVEAKIVTDNGGQFIAATFQEFCASWNIKLVYSTPRYPQANGQVGSTNKTIVDGLKKRLEGYQGAWADELDGVLPDPRPGKPPSLCHTAKVSYDQLVKTGPDGLSSVRILSRAHRPIEERTYRDRPAYIIRPAKFTAELTYRPGKQHPAVEPFLPRHNRARPQRANREAMSRGRAAHTTSRGRSIRPTRKASSHVRPESSAKSSIRPTRRPNAKTLGHDRSDRADSRPRPDSRPIVPTDRPVDPKPVLKPFHTFSQPGLT</sequence>
<dbReference type="InterPro" id="IPR036397">
    <property type="entry name" value="RNaseH_sf"/>
</dbReference>
<feature type="compositionally biased region" description="Basic and acidic residues" evidence="1">
    <location>
        <begin position="314"/>
        <end position="330"/>
    </location>
</feature>
<proteinExistence type="predicted"/>
<comment type="caution">
    <text evidence="3">The sequence shown here is derived from an EMBL/GenBank/DDBJ whole genome shotgun (WGS) entry which is preliminary data.</text>
</comment>
<evidence type="ECO:0000313" key="4">
    <source>
        <dbReference type="Proteomes" id="UP000467841"/>
    </source>
</evidence>
<feature type="region of interest" description="Disordered" evidence="1">
    <location>
        <begin position="237"/>
        <end position="358"/>
    </location>
</feature>
<dbReference type="GO" id="GO:0015074">
    <property type="term" value="P:DNA integration"/>
    <property type="evidence" value="ECO:0007669"/>
    <property type="project" value="InterPro"/>
</dbReference>